<dbReference type="SMART" id="SM00185">
    <property type="entry name" value="ARM"/>
    <property type="match status" value="5"/>
</dbReference>
<dbReference type="Proteomes" id="UP000051952">
    <property type="component" value="Unassembled WGS sequence"/>
</dbReference>
<keyword evidence="3" id="KW-0963">Cytoplasm</keyword>
<evidence type="ECO:0000256" key="3">
    <source>
        <dbReference type="ARBA" id="ARBA00022490"/>
    </source>
</evidence>
<dbReference type="Pfam" id="PF00225">
    <property type="entry name" value="Kinesin"/>
    <property type="match status" value="1"/>
</dbReference>
<feature type="compositionally biased region" description="Pro residues" evidence="9">
    <location>
        <begin position="1222"/>
        <end position="1233"/>
    </location>
</feature>
<evidence type="ECO:0000256" key="7">
    <source>
        <dbReference type="PROSITE-ProRule" id="PRU00283"/>
    </source>
</evidence>
<dbReference type="OMA" id="DWRCNPQ"/>
<keyword evidence="6 8" id="KW-0175">Coiled coil</keyword>
<reference evidence="12" key="1">
    <citation type="submission" date="2015-09" db="EMBL/GenBank/DDBJ databases">
        <authorList>
            <consortium name="Pathogen Informatics"/>
        </authorList>
    </citation>
    <scope>NUCLEOTIDE SEQUENCE [LARGE SCALE GENOMIC DNA]</scope>
    <source>
        <strain evidence="12">Lake Konstanz</strain>
    </source>
</reference>
<feature type="binding site" evidence="7">
    <location>
        <begin position="87"/>
        <end position="94"/>
    </location>
    <ligand>
        <name>ATP</name>
        <dbReference type="ChEBI" id="CHEBI:30616"/>
    </ligand>
</feature>
<evidence type="ECO:0000256" key="5">
    <source>
        <dbReference type="ARBA" id="ARBA00022840"/>
    </source>
</evidence>
<dbReference type="GO" id="GO:0008017">
    <property type="term" value="F:microtubule binding"/>
    <property type="evidence" value="ECO:0007669"/>
    <property type="project" value="InterPro"/>
</dbReference>
<dbReference type="Pfam" id="PF01067">
    <property type="entry name" value="Calpain_III"/>
    <property type="match status" value="1"/>
</dbReference>
<dbReference type="PROSITE" id="PS00411">
    <property type="entry name" value="KINESIN_MOTOR_1"/>
    <property type="match status" value="1"/>
</dbReference>
<feature type="compositionally biased region" description="Basic and acidic residues" evidence="9">
    <location>
        <begin position="389"/>
        <end position="402"/>
    </location>
</feature>
<dbReference type="InterPro" id="IPR036961">
    <property type="entry name" value="Kinesin_motor_dom_sf"/>
</dbReference>
<feature type="region of interest" description="Disordered" evidence="9">
    <location>
        <begin position="1208"/>
        <end position="1286"/>
    </location>
</feature>
<dbReference type="InterPro" id="IPR000225">
    <property type="entry name" value="Armadillo"/>
</dbReference>
<dbReference type="SMART" id="SM00720">
    <property type="entry name" value="calpain_III"/>
    <property type="match status" value="1"/>
</dbReference>
<evidence type="ECO:0000313" key="11">
    <source>
        <dbReference type="EMBL" id="CUG87175.1"/>
    </source>
</evidence>
<evidence type="ECO:0000256" key="9">
    <source>
        <dbReference type="SAM" id="MobiDB-lite"/>
    </source>
</evidence>
<dbReference type="SMART" id="SM00129">
    <property type="entry name" value="KISc"/>
    <property type="match status" value="1"/>
</dbReference>
<dbReference type="InterPro" id="IPR036213">
    <property type="entry name" value="Calpain_III_sf"/>
</dbReference>
<proteinExistence type="inferred from homology"/>
<keyword evidence="7" id="KW-0505">Motor protein</keyword>
<dbReference type="InterPro" id="IPR016024">
    <property type="entry name" value="ARM-type_fold"/>
</dbReference>
<evidence type="ECO:0000259" key="10">
    <source>
        <dbReference type="PROSITE" id="PS50067"/>
    </source>
</evidence>
<feature type="compositionally biased region" description="Polar residues" evidence="9">
    <location>
        <begin position="1234"/>
        <end position="1243"/>
    </location>
</feature>
<dbReference type="EMBL" id="CYKH01001464">
    <property type="protein sequence ID" value="CUG87175.1"/>
    <property type="molecule type" value="Genomic_DNA"/>
</dbReference>
<accession>A0A0S4J9L3</accession>
<dbReference type="PANTHER" id="PTHR47969:SF15">
    <property type="entry name" value="CHROMOSOME-ASSOCIATED KINESIN KIF4A-RELATED"/>
    <property type="match status" value="1"/>
</dbReference>
<dbReference type="GO" id="GO:0005524">
    <property type="term" value="F:ATP binding"/>
    <property type="evidence" value="ECO:0007669"/>
    <property type="project" value="UniProtKB-UniRule"/>
</dbReference>
<keyword evidence="4 7" id="KW-0547">Nucleotide-binding</keyword>
<dbReference type="Gene3D" id="2.60.120.380">
    <property type="match status" value="2"/>
</dbReference>
<feature type="coiled-coil region" evidence="8">
    <location>
        <begin position="345"/>
        <end position="372"/>
    </location>
</feature>
<evidence type="ECO:0000313" key="12">
    <source>
        <dbReference type="Proteomes" id="UP000051952"/>
    </source>
</evidence>
<dbReference type="PRINTS" id="PR00380">
    <property type="entry name" value="KINESINHEAVY"/>
</dbReference>
<dbReference type="Gene3D" id="1.25.10.10">
    <property type="entry name" value="Leucine-rich Repeat Variant"/>
    <property type="match status" value="1"/>
</dbReference>
<dbReference type="GO" id="GO:0051231">
    <property type="term" value="P:spindle elongation"/>
    <property type="evidence" value="ECO:0007669"/>
    <property type="project" value="TreeGrafter"/>
</dbReference>
<dbReference type="SUPFAM" id="SSF48371">
    <property type="entry name" value="ARM repeat"/>
    <property type="match status" value="1"/>
</dbReference>
<evidence type="ECO:0000256" key="8">
    <source>
        <dbReference type="SAM" id="Coils"/>
    </source>
</evidence>
<evidence type="ECO:0000256" key="6">
    <source>
        <dbReference type="ARBA" id="ARBA00023054"/>
    </source>
</evidence>
<organism evidence="11 12">
    <name type="scientific">Bodo saltans</name>
    <name type="common">Flagellated protozoan</name>
    <dbReference type="NCBI Taxonomy" id="75058"/>
    <lineage>
        <taxon>Eukaryota</taxon>
        <taxon>Discoba</taxon>
        <taxon>Euglenozoa</taxon>
        <taxon>Kinetoplastea</taxon>
        <taxon>Metakinetoplastina</taxon>
        <taxon>Eubodonida</taxon>
        <taxon>Bodonidae</taxon>
        <taxon>Bodo</taxon>
    </lineage>
</organism>
<dbReference type="GO" id="GO:0007052">
    <property type="term" value="P:mitotic spindle organization"/>
    <property type="evidence" value="ECO:0007669"/>
    <property type="project" value="TreeGrafter"/>
</dbReference>
<name>A0A0S4J9L3_BODSA</name>
<feature type="domain" description="Kinesin motor" evidence="10">
    <location>
        <begin position="4"/>
        <end position="331"/>
    </location>
</feature>
<dbReference type="PROSITE" id="PS50067">
    <property type="entry name" value="KINESIN_MOTOR_2"/>
    <property type="match status" value="1"/>
</dbReference>
<dbReference type="FunFam" id="3.40.850.10:FF:000123">
    <property type="entry name" value="Putative kinesin"/>
    <property type="match status" value="1"/>
</dbReference>
<dbReference type="SUPFAM" id="SSF49758">
    <property type="entry name" value="Calpain large subunit, middle domain (domain III)"/>
    <property type="match status" value="2"/>
</dbReference>
<keyword evidence="5 7" id="KW-0067">ATP-binding</keyword>
<dbReference type="GO" id="GO:0007018">
    <property type="term" value="P:microtubule-based movement"/>
    <property type="evidence" value="ECO:0007669"/>
    <property type="project" value="InterPro"/>
</dbReference>
<dbReference type="GO" id="GO:0005875">
    <property type="term" value="C:microtubule associated complex"/>
    <property type="evidence" value="ECO:0007669"/>
    <property type="project" value="TreeGrafter"/>
</dbReference>
<sequence length="1332" mass="147363">MTSRPRVYTRIRPLNDNEKRQGGEVCMFAERGHHDVLVFEKDGEQNKTRFDYVFDSATTQDQLFKHIGTEVLNTLFSGYNASVFAYGQTGSGKTHTMEGDNTTTDGPGLIPRLMRAIFDKYQSNPDITDAKVDISFVQIYQEKIQDLLNGRKQLEIHMDRTSQYVAKDATWRSIKNQEEGLHLYVESVKNRTTSATEMNLVSSRSHTILMLKLQWDEPMLPGSSAQLNLIDLAGSEKLYQSGATGEAMKEAIHINKSLSALGNVVSKLVDQVKHKDRRVHVPYKDSKLTYLLQSSLGGSNLVHFILALSCSSLWRPESLATIDFGKRALQLVIRPVRNAIDYKRLEEMEAMIEKMRTHIRSLEEELRTNQTSSKTDQAAFLQIKHLHQEGEDRKRRKADAMKRSNTKAQLKTRTELNRIISNLPETLEDLTSHCVLFPASKADFRQLGGIEKLIQFIDKSPSTFYRAHAAHTVAHVIDDEGRDLFAAKGGMDALSRLLQVKEERCKEASCVAIEAVCRNSVANKKLISSIVFELLVELIYGYANQQVQEAACTAIAAIVDNFQDAKKALAPLDIVKKLLDTIRNSPAEVVHVTKAATTCIGRLAHGDPEMQAAIARLGGVDLLIDVLFSSVGDRDHQVPILASYALVNLCCSNGPNMAIAKRHPQFDEVRYRLMEGLSRAFGNNTVREGFGRATAQEAAGPFPYYGVTVTDKWTPLTCGGRPIFSTFMENPQFYLYVHEDTQLSLLIQDVLYEQRMQQKQRNNTVYMGIAVFQGDPELAKAGLKQLDFHGKMVEIAKFTSNCENVLHCVLKAHEHPYMLVPFTSQRGRLTNFALSAFGDRKIELTAVPEMTGWVRTIVDGNWTEFTGRAGDGFDWRCNPQIRLTAKENARVVFVLSYLSLDELRNAKRDDGEEDRQNNRPRLHGRVFNTQHVNKRYLKALVPLPQGSTFIASNSFSSNSYITTTTSLNAGQNYVYIPFTETPFQDTWRLCVYCDTDEVEVVPIGGPNAEWNCCTFSGVWAAKTLTLSVKASGKMCIVVNSKDAFLRLSLANPKGDKLVGIDSFWNGEANVEYEVPEAAGQTQLVIVVEGMMKKDGVQQLAEGLKFDLCVFTDEPCNVVDLSFNAKPSALTIPTKSTDLEMLQYPVQAADIGQGGLHENSDEDEDGDAGEEDDGGDAGSDLAELQQEVDRKTSENAQLQGRIRELEDALAQAGAKKGNSMTPPATPVGGPPSTKPPSRSHSGGSNVRAGQAAAPVGLSSGINGRRLSGTPTPGPAPPAPSRAEAEMGKAIDDVLLKLNVSTAQEKPPSAADWAKIRRDIKDCQAKLVSARVPS</sequence>
<dbReference type="CDD" id="cd00106">
    <property type="entry name" value="KISc"/>
    <property type="match status" value="1"/>
</dbReference>
<dbReference type="VEuPathDB" id="TriTrypDB:BSAL_09005"/>
<dbReference type="InterPro" id="IPR022682">
    <property type="entry name" value="Calpain_domain_III"/>
</dbReference>
<dbReference type="InterPro" id="IPR027640">
    <property type="entry name" value="Kinesin-like_fam"/>
</dbReference>
<dbReference type="GO" id="GO:0005737">
    <property type="term" value="C:cytoplasm"/>
    <property type="evidence" value="ECO:0007669"/>
    <property type="project" value="UniProtKB-SubCell"/>
</dbReference>
<comment type="similarity">
    <text evidence="2">Belongs to the TRAFAC class myosin-kinesin ATPase superfamily. Kinesin family. Ungrouped subfamily.</text>
</comment>
<evidence type="ECO:0000256" key="4">
    <source>
        <dbReference type="ARBA" id="ARBA00022741"/>
    </source>
</evidence>
<dbReference type="PANTHER" id="PTHR47969">
    <property type="entry name" value="CHROMOSOME-ASSOCIATED KINESIN KIF4A-RELATED"/>
    <property type="match status" value="1"/>
</dbReference>
<feature type="region of interest" description="Disordered" evidence="9">
    <location>
        <begin position="389"/>
        <end position="408"/>
    </location>
</feature>
<dbReference type="InterPro" id="IPR027417">
    <property type="entry name" value="P-loop_NTPase"/>
</dbReference>
<feature type="compositionally biased region" description="Acidic residues" evidence="9">
    <location>
        <begin position="1159"/>
        <end position="1174"/>
    </location>
</feature>
<feature type="region of interest" description="Disordered" evidence="9">
    <location>
        <begin position="1151"/>
        <end position="1178"/>
    </location>
</feature>
<evidence type="ECO:0000256" key="1">
    <source>
        <dbReference type="ARBA" id="ARBA00004496"/>
    </source>
</evidence>
<dbReference type="InterPro" id="IPR019821">
    <property type="entry name" value="Kinesin_motor_CS"/>
</dbReference>
<dbReference type="Gene3D" id="3.40.850.10">
    <property type="entry name" value="Kinesin motor domain"/>
    <property type="match status" value="1"/>
</dbReference>
<dbReference type="InterPro" id="IPR001752">
    <property type="entry name" value="Kinesin_motor_dom"/>
</dbReference>
<dbReference type="SUPFAM" id="SSF52540">
    <property type="entry name" value="P-loop containing nucleoside triphosphate hydrolases"/>
    <property type="match status" value="1"/>
</dbReference>
<evidence type="ECO:0000256" key="2">
    <source>
        <dbReference type="ARBA" id="ARBA00010103"/>
    </source>
</evidence>
<dbReference type="GO" id="GO:0003777">
    <property type="term" value="F:microtubule motor activity"/>
    <property type="evidence" value="ECO:0007669"/>
    <property type="project" value="InterPro"/>
</dbReference>
<keyword evidence="12" id="KW-1185">Reference proteome</keyword>
<protein>
    <submittedName>
        <fullName evidence="11">Kinesin, putative</fullName>
    </submittedName>
</protein>
<dbReference type="InterPro" id="IPR011989">
    <property type="entry name" value="ARM-like"/>
</dbReference>
<comment type="subcellular location">
    <subcellularLocation>
        <location evidence="1">Cytoplasm</location>
    </subcellularLocation>
</comment>
<dbReference type="OrthoDB" id="270747at2759"/>
<gene>
    <name evidence="11" type="ORF">BSAL_09005</name>
</gene>
<dbReference type="InterPro" id="IPR022683">
    <property type="entry name" value="Calpain_III"/>
</dbReference>